<protein>
    <recommendedName>
        <fullName evidence="2">AB hydrolase-1 domain-containing protein</fullName>
    </recommendedName>
</protein>
<dbReference type="PANTHER" id="PTHR43798">
    <property type="entry name" value="MONOACYLGLYCEROL LIPASE"/>
    <property type="match status" value="1"/>
</dbReference>
<dbReference type="InterPro" id="IPR029058">
    <property type="entry name" value="AB_hydrolase_fold"/>
</dbReference>
<organism evidence="3">
    <name type="scientific">Amphora coffeiformis</name>
    <dbReference type="NCBI Taxonomy" id="265554"/>
    <lineage>
        <taxon>Eukaryota</taxon>
        <taxon>Sar</taxon>
        <taxon>Stramenopiles</taxon>
        <taxon>Ochrophyta</taxon>
        <taxon>Bacillariophyta</taxon>
        <taxon>Bacillariophyceae</taxon>
        <taxon>Bacillariophycidae</taxon>
        <taxon>Thalassiophysales</taxon>
        <taxon>Catenulaceae</taxon>
        <taxon>Amphora</taxon>
    </lineage>
</organism>
<dbReference type="Pfam" id="PF00561">
    <property type="entry name" value="Abhydrolase_1"/>
    <property type="match status" value="1"/>
</dbReference>
<evidence type="ECO:0000259" key="2">
    <source>
        <dbReference type="Pfam" id="PF00561"/>
    </source>
</evidence>
<dbReference type="InterPro" id="IPR050266">
    <property type="entry name" value="AB_hydrolase_sf"/>
</dbReference>
<feature type="compositionally biased region" description="Low complexity" evidence="1">
    <location>
        <begin position="69"/>
        <end position="97"/>
    </location>
</feature>
<reference evidence="3" key="1">
    <citation type="submission" date="2021-01" db="EMBL/GenBank/DDBJ databases">
        <authorList>
            <person name="Corre E."/>
            <person name="Pelletier E."/>
            <person name="Niang G."/>
            <person name="Scheremetjew M."/>
            <person name="Finn R."/>
            <person name="Kale V."/>
            <person name="Holt S."/>
            <person name="Cochrane G."/>
            <person name="Meng A."/>
            <person name="Brown T."/>
            <person name="Cohen L."/>
        </authorList>
    </citation>
    <scope>NUCLEOTIDE SEQUENCE</scope>
    <source>
        <strain evidence="3">CCMP127</strain>
    </source>
</reference>
<feature type="region of interest" description="Disordered" evidence="1">
    <location>
        <begin position="61"/>
        <end position="100"/>
    </location>
</feature>
<dbReference type="EMBL" id="HBIM01008859">
    <property type="protein sequence ID" value="CAE0409936.1"/>
    <property type="molecule type" value="Transcribed_RNA"/>
</dbReference>
<evidence type="ECO:0000256" key="1">
    <source>
        <dbReference type="SAM" id="MobiDB-lite"/>
    </source>
</evidence>
<feature type="region of interest" description="Disordered" evidence="1">
    <location>
        <begin position="315"/>
        <end position="337"/>
    </location>
</feature>
<dbReference type="Gene3D" id="3.40.50.1820">
    <property type="entry name" value="alpha/beta hydrolase"/>
    <property type="match status" value="1"/>
</dbReference>
<feature type="domain" description="AB hydrolase-1" evidence="2">
    <location>
        <begin position="47"/>
        <end position="232"/>
    </location>
</feature>
<sequence length="337" mass="37242">MRPSVKIFSLSSSSSFFQFSTHSSIFHFRDLCQPWQYLSTLVHLVNDRSLIFFNPIGCGQSKRSEENTTDTATNSTASNSSEESSSSTTATNNNNNNPVTDTVQDLIQLVQHLQLEHYHLYGHSFGGIVAYEALLDDTMPGTCLSLTLSSTPANLPHALEEIDQLKAQLAPEAAQQSAFLENPEHAVAHLFAERHECRVRPLPLQLQQSFAMAGFSSSPAGWQSIKDYVVQTPAGDDDDDDKKLKLPLLLLRGEFDFISNACMEPWWDCVASSLAPDDDHPNIVTIPGVAHYGMLEDEQGYGSVIREFLARVPEPALQIPRPGPPSSSSRPRSRLSR</sequence>
<dbReference type="AlphaFoldDB" id="A0A7S3P3E3"/>
<gene>
    <name evidence="3" type="ORF">ACOF00016_LOCUS7511</name>
</gene>
<accession>A0A7S3P3E3</accession>
<evidence type="ECO:0000313" key="3">
    <source>
        <dbReference type="EMBL" id="CAE0409936.1"/>
    </source>
</evidence>
<dbReference type="GO" id="GO:0016020">
    <property type="term" value="C:membrane"/>
    <property type="evidence" value="ECO:0007669"/>
    <property type="project" value="TreeGrafter"/>
</dbReference>
<dbReference type="InterPro" id="IPR000073">
    <property type="entry name" value="AB_hydrolase_1"/>
</dbReference>
<proteinExistence type="predicted"/>
<name>A0A7S3P3E3_9STRA</name>
<dbReference type="SUPFAM" id="SSF53474">
    <property type="entry name" value="alpha/beta-Hydrolases"/>
    <property type="match status" value="1"/>
</dbReference>
<dbReference type="PANTHER" id="PTHR43798:SF33">
    <property type="entry name" value="HYDROLASE, PUTATIVE (AFU_ORTHOLOGUE AFUA_2G14860)-RELATED"/>
    <property type="match status" value="1"/>
</dbReference>